<dbReference type="Pfam" id="PF00126">
    <property type="entry name" value="HTH_1"/>
    <property type="match status" value="1"/>
</dbReference>
<evidence type="ECO:0000256" key="1">
    <source>
        <dbReference type="ARBA" id="ARBA00009437"/>
    </source>
</evidence>
<dbReference type="PROSITE" id="PS50931">
    <property type="entry name" value="HTH_LYSR"/>
    <property type="match status" value="1"/>
</dbReference>
<gene>
    <name evidence="7" type="ORF">ACFPM7_06265</name>
</gene>
<keyword evidence="3" id="KW-0238">DNA-binding</keyword>
<organism evidence="7 8">
    <name type="scientific">Actinokineospora guangxiensis</name>
    <dbReference type="NCBI Taxonomy" id="1490288"/>
    <lineage>
        <taxon>Bacteria</taxon>
        <taxon>Bacillati</taxon>
        <taxon>Actinomycetota</taxon>
        <taxon>Actinomycetes</taxon>
        <taxon>Pseudonocardiales</taxon>
        <taxon>Pseudonocardiaceae</taxon>
        <taxon>Actinokineospora</taxon>
    </lineage>
</organism>
<protein>
    <submittedName>
        <fullName evidence="7">LysR family transcriptional regulator</fullName>
    </submittedName>
</protein>
<reference evidence="8" key="1">
    <citation type="journal article" date="2019" name="Int. J. Syst. Evol. Microbiol.">
        <title>The Global Catalogue of Microorganisms (GCM) 10K type strain sequencing project: providing services to taxonomists for standard genome sequencing and annotation.</title>
        <authorList>
            <consortium name="The Broad Institute Genomics Platform"/>
            <consortium name="The Broad Institute Genome Sequencing Center for Infectious Disease"/>
            <person name="Wu L."/>
            <person name="Ma J."/>
        </authorList>
    </citation>
    <scope>NUCLEOTIDE SEQUENCE [LARGE SCALE GENOMIC DNA]</scope>
    <source>
        <strain evidence="8">CCUG 59778</strain>
    </source>
</reference>
<name>A0ABW0EL39_9PSEU</name>
<proteinExistence type="inferred from homology"/>
<keyword evidence="4" id="KW-0804">Transcription</keyword>
<evidence type="ECO:0000256" key="5">
    <source>
        <dbReference type="SAM" id="MobiDB-lite"/>
    </source>
</evidence>
<evidence type="ECO:0000256" key="3">
    <source>
        <dbReference type="ARBA" id="ARBA00023125"/>
    </source>
</evidence>
<dbReference type="RefSeq" id="WP_378244778.1">
    <property type="nucleotide sequence ID" value="NZ_JBHSKF010000002.1"/>
</dbReference>
<dbReference type="SUPFAM" id="SSF46785">
    <property type="entry name" value="Winged helix' DNA-binding domain"/>
    <property type="match status" value="1"/>
</dbReference>
<comment type="caution">
    <text evidence="7">The sequence shown here is derived from an EMBL/GenBank/DDBJ whole genome shotgun (WGS) entry which is preliminary data.</text>
</comment>
<dbReference type="PRINTS" id="PR00039">
    <property type="entry name" value="HTHLYSR"/>
</dbReference>
<evidence type="ECO:0000259" key="6">
    <source>
        <dbReference type="PROSITE" id="PS50931"/>
    </source>
</evidence>
<dbReference type="InterPro" id="IPR036388">
    <property type="entry name" value="WH-like_DNA-bd_sf"/>
</dbReference>
<dbReference type="PANTHER" id="PTHR30346:SF0">
    <property type="entry name" value="HCA OPERON TRANSCRIPTIONAL ACTIVATOR HCAR"/>
    <property type="match status" value="1"/>
</dbReference>
<keyword evidence="2" id="KW-0805">Transcription regulation</keyword>
<comment type="similarity">
    <text evidence="1">Belongs to the LysR transcriptional regulatory family.</text>
</comment>
<evidence type="ECO:0000313" key="7">
    <source>
        <dbReference type="EMBL" id="MFC5286649.1"/>
    </source>
</evidence>
<evidence type="ECO:0000256" key="4">
    <source>
        <dbReference type="ARBA" id="ARBA00023163"/>
    </source>
</evidence>
<feature type="domain" description="HTH lysR-type" evidence="6">
    <location>
        <begin position="2"/>
        <end position="59"/>
    </location>
</feature>
<keyword evidence="8" id="KW-1185">Reference proteome</keyword>
<sequence length="107" mass="11583">MMHERELRAFALIAEIGRMDMAAKHLGYSQPAISYQIKCLEQSLRAKLLIRNTLGARLTPEGRMILPSVKAVLALLDGMKEVSAPAKAAPEHPVPSQAVPGRAIAAK</sequence>
<dbReference type="InterPro" id="IPR000847">
    <property type="entry name" value="LysR_HTH_N"/>
</dbReference>
<dbReference type="Proteomes" id="UP001596157">
    <property type="component" value="Unassembled WGS sequence"/>
</dbReference>
<evidence type="ECO:0000313" key="8">
    <source>
        <dbReference type="Proteomes" id="UP001596157"/>
    </source>
</evidence>
<feature type="region of interest" description="Disordered" evidence="5">
    <location>
        <begin position="84"/>
        <end position="107"/>
    </location>
</feature>
<dbReference type="EMBL" id="JBHSKF010000002">
    <property type="protein sequence ID" value="MFC5286649.1"/>
    <property type="molecule type" value="Genomic_DNA"/>
</dbReference>
<accession>A0ABW0EL39</accession>
<dbReference type="Gene3D" id="1.10.10.10">
    <property type="entry name" value="Winged helix-like DNA-binding domain superfamily/Winged helix DNA-binding domain"/>
    <property type="match status" value="1"/>
</dbReference>
<dbReference type="InterPro" id="IPR036390">
    <property type="entry name" value="WH_DNA-bd_sf"/>
</dbReference>
<dbReference type="PANTHER" id="PTHR30346">
    <property type="entry name" value="TRANSCRIPTIONAL DUAL REGULATOR HCAR-RELATED"/>
    <property type="match status" value="1"/>
</dbReference>
<evidence type="ECO:0000256" key="2">
    <source>
        <dbReference type="ARBA" id="ARBA00023015"/>
    </source>
</evidence>